<dbReference type="STRING" id="641691.SAMN05421636_12111"/>
<dbReference type="Proteomes" id="UP000199109">
    <property type="component" value="Unassembled WGS sequence"/>
</dbReference>
<dbReference type="InterPro" id="IPR036188">
    <property type="entry name" value="FAD/NAD-bd_sf"/>
</dbReference>
<dbReference type="RefSeq" id="WP_091874371.1">
    <property type="nucleotide sequence ID" value="NZ_FNAO01000021.1"/>
</dbReference>
<evidence type="ECO:0000256" key="7">
    <source>
        <dbReference type="ARBA" id="ARBA00023027"/>
    </source>
</evidence>
<name>A0A1G7JB43_9FLAO</name>
<dbReference type="Pfam" id="PF22366">
    <property type="entry name" value="NDH2_C"/>
    <property type="match status" value="1"/>
</dbReference>
<dbReference type="PANTHER" id="PTHR43706:SF47">
    <property type="entry name" value="EXTERNAL NADH-UBIQUINONE OXIDOREDUCTASE 1, MITOCHONDRIAL-RELATED"/>
    <property type="match status" value="1"/>
</dbReference>
<dbReference type="PRINTS" id="PR00368">
    <property type="entry name" value="FADPNR"/>
</dbReference>
<dbReference type="OrthoDB" id="9781621at2"/>
<keyword evidence="4" id="KW-0274">FAD</keyword>
<dbReference type="Gene3D" id="3.50.50.100">
    <property type="match status" value="1"/>
</dbReference>
<dbReference type="EC" id="1.6.5.9" evidence="2"/>
<organism evidence="11 12">
    <name type="scientific">Pricia antarctica</name>
    <dbReference type="NCBI Taxonomy" id="641691"/>
    <lineage>
        <taxon>Bacteria</taxon>
        <taxon>Pseudomonadati</taxon>
        <taxon>Bacteroidota</taxon>
        <taxon>Flavobacteriia</taxon>
        <taxon>Flavobacteriales</taxon>
        <taxon>Flavobacteriaceae</taxon>
        <taxon>Pricia</taxon>
    </lineage>
</organism>
<dbReference type="SUPFAM" id="SSF51905">
    <property type="entry name" value="FAD/NAD(P)-binding domain"/>
    <property type="match status" value="2"/>
</dbReference>
<evidence type="ECO:0000259" key="9">
    <source>
        <dbReference type="Pfam" id="PF07992"/>
    </source>
</evidence>
<dbReference type="InterPro" id="IPR023753">
    <property type="entry name" value="FAD/NAD-binding_dom"/>
</dbReference>
<gene>
    <name evidence="11" type="ORF">SAMN05421636_12111</name>
</gene>
<evidence type="ECO:0000256" key="8">
    <source>
        <dbReference type="ARBA" id="ARBA00047599"/>
    </source>
</evidence>
<reference evidence="11 12" key="1">
    <citation type="submission" date="2016-10" db="EMBL/GenBank/DDBJ databases">
        <authorList>
            <person name="de Groot N.N."/>
        </authorList>
    </citation>
    <scope>NUCLEOTIDE SEQUENCE [LARGE SCALE GENOMIC DNA]</scope>
    <source>
        <strain evidence="11 12">DSM 23421</strain>
    </source>
</reference>
<keyword evidence="3" id="KW-0285">Flavoprotein</keyword>
<evidence type="ECO:0000256" key="3">
    <source>
        <dbReference type="ARBA" id="ARBA00022630"/>
    </source>
</evidence>
<keyword evidence="12" id="KW-1185">Reference proteome</keyword>
<comment type="catalytic activity">
    <reaction evidence="8">
        <text>a quinone + NADH + H(+) = a quinol + NAD(+)</text>
        <dbReference type="Rhea" id="RHEA:46160"/>
        <dbReference type="ChEBI" id="CHEBI:15378"/>
        <dbReference type="ChEBI" id="CHEBI:24646"/>
        <dbReference type="ChEBI" id="CHEBI:57540"/>
        <dbReference type="ChEBI" id="CHEBI:57945"/>
        <dbReference type="ChEBI" id="CHEBI:132124"/>
        <dbReference type="EC" id="1.6.5.9"/>
    </reaction>
</comment>
<keyword evidence="5" id="KW-0809">Transit peptide</keyword>
<dbReference type="EMBL" id="FNAO01000021">
    <property type="protein sequence ID" value="SDF22141.1"/>
    <property type="molecule type" value="Genomic_DNA"/>
</dbReference>
<dbReference type="Pfam" id="PF07992">
    <property type="entry name" value="Pyr_redox_2"/>
    <property type="match status" value="1"/>
</dbReference>
<evidence type="ECO:0000256" key="4">
    <source>
        <dbReference type="ARBA" id="ARBA00022827"/>
    </source>
</evidence>
<evidence type="ECO:0000259" key="10">
    <source>
        <dbReference type="Pfam" id="PF22366"/>
    </source>
</evidence>
<dbReference type="InterPro" id="IPR045024">
    <property type="entry name" value="NDH-2"/>
</dbReference>
<evidence type="ECO:0000256" key="6">
    <source>
        <dbReference type="ARBA" id="ARBA00023002"/>
    </source>
</evidence>
<feature type="domain" description="FAD/NAD(P)-binding" evidence="9">
    <location>
        <begin position="20"/>
        <end position="339"/>
    </location>
</feature>
<feature type="domain" description="External alternative NADH-ubiquinone oxidoreductase-like C-terminal" evidence="10">
    <location>
        <begin position="365"/>
        <end position="419"/>
    </location>
</feature>
<accession>A0A1G7JB43</accession>
<dbReference type="GO" id="GO:0050136">
    <property type="term" value="F:NADH dehydrogenase (quinone) (non-electrogenic) activity"/>
    <property type="evidence" value="ECO:0007669"/>
    <property type="project" value="UniProtKB-EC"/>
</dbReference>
<protein>
    <recommendedName>
        <fullName evidence="2">NADH:ubiquinone reductase (non-electrogenic)</fullName>
        <ecNumber evidence="2">1.6.5.9</ecNumber>
    </recommendedName>
</protein>
<evidence type="ECO:0000256" key="2">
    <source>
        <dbReference type="ARBA" id="ARBA00012637"/>
    </source>
</evidence>
<keyword evidence="6" id="KW-0560">Oxidoreductase</keyword>
<keyword evidence="7" id="KW-0520">NAD</keyword>
<dbReference type="PANTHER" id="PTHR43706">
    <property type="entry name" value="NADH DEHYDROGENASE"/>
    <property type="match status" value="1"/>
</dbReference>
<dbReference type="InterPro" id="IPR054585">
    <property type="entry name" value="NDH2-like_C"/>
</dbReference>
<dbReference type="AlphaFoldDB" id="A0A1G7JB43"/>
<proteinExistence type="inferred from homology"/>
<evidence type="ECO:0000313" key="11">
    <source>
        <dbReference type="EMBL" id="SDF22141.1"/>
    </source>
</evidence>
<evidence type="ECO:0000256" key="1">
    <source>
        <dbReference type="ARBA" id="ARBA00005272"/>
    </source>
</evidence>
<dbReference type="PRINTS" id="PR00411">
    <property type="entry name" value="PNDRDTASEI"/>
</dbReference>
<evidence type="ECO:0000256" key="5">
    <source>
        <dbReference type="ARBA" id="ARBA00022946"/>
    </source>
</evidence>
<comment type="similarity">
    <text evidence="1">Belongs to the NADH dehydrogenase family.</text>
</comment>
<sequence>MGPQKAYNRHFCIPMNNYPKIVVIGAGFAGINFIKKLENKPVQIILIDENNFHQFQPLLYQVAISGLEPDSVVSPIRKLFKSCVNMIYRMAKVEHIDTENNCVQTNIGFVNYDYLVIATGSSTNFYGSKSIEKNSIGLKNINDAINIRSWMLQNLELAVEGCNNEEKESLTKFVIVGGGPAGVEMAGALAEFKKYLLRNDYPEIESDTMQIHLIQAGDRILPMMSSKSSKHALKVLKNLDVQIMLNSRVMDYDGEIITIKMEDKDIEIHTNTVIWTAGVKGNILKGIDKKTIVGNRIKVNEFNQVDNLDNVFAIGDIAAMLSDENPKGHPMVAQVAIQQSQNLANNIISKVKHGNFKSPFKYKNKGSMATIGKKDAVADLKIGFLDGKIGWLLWSFIHLISITGFKNKFKIGFSWMLKYFSYEKANQLIIRKYTRD</sequence>
<evidence type="ECO:0000313" key="12">
    <source>
        <dbReference type="Proteomes" id="UP000199109"/>
    </source>
</evidence>